<dbReference type="OrthoDB" id="9402762at2759"/>
<proteinExistence type="predicted"/>
<sequence length="143" mass="16620">MLEVLFRSSATVYDPVEFLDDEASIKPQIHISYHYQRKVDATFAQDILIKLRQAKMIGMEGFPTNLKMNFHIFGQVALGNLEQLYEFGIEQNTHDGTGIRDHIHVQIQERLTQLQYTNPNKTRKNGMAREDCPDSYNFIKSKQ</sequence>
<accession>A0CMY0</accession>
<evidence type="ECO:0000313" key="1">
    <source>
        <dbReference type="EMBL" id="CAK72147.1"/>
    </source>
</evidence>
<dbReference type="Proteomes" id="UP000000600">
    <property type="component" value="Unassembled WGS sequence"/>
</dbReference>
<keyword evidence="2" id="KW-1185">Reference proteome</keyword>
<name>A0CMY0_PARTE</name>
<gene>
    <name evidence="1" type="ORF">GSPATT00008588001</name>
</gene>
<dbReference type="EMBL" id="CT868119">
    <property type="protein sequence ID" value="CAK72147.1"/>
    <property type="molecule type" value="Genomic_DNA"/>
</dbReference>
<dbReference type="AlphaFoldDB" id="A0CMY0"/>
<dbReference type="GeneID" id="5025327"/>
<evidence type="ECO:0000313" key="2">
    <source>
        <dbReference type="Proteomes" id="UP000000600"/>
    </source>
</evidence>
<dbReference type="RefSeq" id="XP_001439544.1">
    <property type="nucleotide sequence ID" value="XM_001439507.1"/>
</dbReference>
<dbReference type="Gene3D" id="3.90.25.10">
    <property type="entry name" value="UDP-galactose 4-epimerase, domain 1"/>
    <property type="match status" value="1"/>
</dbReference>
<dbReference type="InParanoid" id="A0CMY0"/>
<dbReference type="HOGENOM" id="CLU_1809912_0_0_1"/>
<organism evidence="1 2">
    <name type="scientific">Paramecium tetraurelia</name>
    <dbReference type="NCBI Taxonomy" id="5888"/>
    <lineage>
        <taxon>Eukaryota</taxon>
        <taxon>Sar</taxon>
        <taxon>Alveolata</taxon>
        <taxon>Ciliophora</taxon>
        <taxon>Intramacronucleata</taxon>
        <taxon>Oligohymenophorea</taxon>
        <taxon>Peniculida</taxon>
        <taxon>Parameciidae</taxon>
        <taxon>Paramecium</taxon>
    </lineage>
</organism>
<dbReference type="Gene3D" id="3.40.50.720">
    <property type="entry name" value="NAD(P)-binding Rossmann-like Domain"/>
    <property type="match status" value="1"/>
</dbReference>
<dbReference type="KEGG" id="ptm:GSPATT00008588001"/>
<reference evidence="1 2" key="1">
    <citation type="journal article" date="2006" name="Nature">
        <title>Global trends of whole-genome duplications revealed by the ciliate Paramecium tetraurelia.</title>
        <authorList>
            <consortium name="Genoscope"/>
            <person name="Aury J.-M."/>
            <person name="Jaillon O."/>
            <person name="Duret L."/>
            <person name="Noel B."/>
            <person name="Jubin C."/>
            <person name="Porcel B.M."/>
            <person name="Segurens B."/>
            <person name="Daubin V."/>
            <person name="Anthouard V."/>
            <person name="Aiach N."/>
            <person name="Arnaiz O."/>
            <person name="Billaut A."/>
            <person name="Beisson J."/>
            <person name="Blanc I."/>
            <person name="Bouhouche K."/>
            <person name="Camara F."/>
            <person name="Duharcourt S."/>
            <person name="Guigo R."/>
            <person name="Gogendeau D."/>
            <person name="Katinka M."/>
            <person name="Keller A.-M."/>
            <person name="Kissmehl R."/>
            <person name="Klotz C."/>
            <person name="Koll F."/>
            <person name="Le Moue A."/>
            <person name="Lepere C."/>
            <person name="Malinsky S."/>
            <person name="Nowacki M."/>
            <person name="Nowak J.K."/>
            <person name="Plattner H."/>
            <person name="Poulain J."/>
            <person name="Ruiz F."/>
            <person name="Serrano V."/>
            <person name="Zagulski M."/>
            <person name="Dessen P."/>
            <person name="Betermier M."/>
            <person name="Weissenbach J."/>
            <person name="Scarpelli C."/>
            <person name="Schachter V."/>
            <person name="Sperling L."/>
            <person name="Meyer E."/>
            <person name="Cohen J."/>
            <person name="Wincker P."/>
        </authorList>
    </citation>
    <scope>NUCLEOTIDE SEQUENCE [LARGE SCALE GENOMIC DNA]</scope>
    <source>
        <strain evidence="1 2">Stock d4-2</strain>
    </source>
</reference>
<protein>
    <submittedName>
        <fullName evidence="1">Uncharacterized protein</fullName>
    </submittedName>
</protein>